<gene>
    <name evidence="4" type="ORF">SAMN04488541_103230</name>
</gene>
<dbReference type="RefSeq" id="WP_091548547.1">
    <property type="nucleotide sequence ID" value="NZ_FONY01000032.1"/>
</dbReference>
<comment type="similarity">
    <text evidence="1">Belongs to the DSD1 family.</text>
</comment>
<name>A0A1I2IIJ6_9BACT</name>
<dbReference type="SUPFAM" id="SSF51419">
    <property type="entry name" value="PLP-binding barrel"/>
    <property type="match status" value="1"/>
</dbReference>
<proteinExistence type="inferred from homology"/>
<protein>
    <submittedName>
        <fullName evidence="4">D-serine deaminase, pyridoxal phosphate-dependent</fullName>
    </submittedName>
</protein>
<dbReference type="InterPro" id="IPR029066">
    <property type="entry name" value="PLP-binding_barrel"/>
</dbReference>
<dbReference type="SMART" id="SM01119">
    <property type="entry name" value="D-ser_dehydrat"/>
    <property type="match status" value="1"/>
</dbReference>
<evidence type="ECO:0000313" key="4">
    <source>
        <dbReference type="EMBL" id="SFF41483.1"/>
    </source>
</evidence>
<evidence type="ECO:0000259" key="3">
    <source>
        <dbReference type="SMART" id="SM01119"/>
    </source>
</evidence>
<dbReference type="STRING" id="1003.SAMN04488541_103230"/>
<dbReference type="Pfam" id="PF01168">
    <property type="entry name" value="Ala_racemase_N"/>
    <property type="match status" value="1"/>
</dbReference>
<dbReference type="Proteomes" id="UP000199513">
    <property type="component" value="Unassembled WGS sequence"/>
</dbReference>
<dbReference type="InterPro" id="IPR026956">
    <property type="entry name" value="D-ser_dehydrat-like_dom"/>
</dbReference>
<dbReference type="Gene3D" id="3.20.20.10">
    <property type="entry name" value="Alanine racemase"/>
    <property type="match status" value="1"/>
</dbReference>
<dbReference type="PANTHER" id="PTHR28004:SF2">
    <property type="entry name" value="D-SERINE DEHYDRATASE"/>
    <property type="match status" value="1"/>
</dbReference>
<keyword evidence="2" id="KW-0456">Lyase</keyword>
<dbReference type="GO" id="GO:0036088">
    <property type="term" value="P:D-serine catabolic process"/>
    <property type="evidence" value="ECO:0007669"/>
    <property type="project" value="TreeGrafter"/>
</dbReference>
<dbReference type="PANTHER" id="PTHR28004">
    <property type="entry name" value="ZGC:162816-RELATED"/>
    <property type="match status" value="1"/>
</dbReference>
<evidence type="ECO:0000256" key="2">
    <source>
        <dbReference type="ARBA" id="ARBA00023239"/>
    </source>
</evidence>
<dbReference type="GO" id="GO:0008721">
    <property type="term" value="F:D-serine ammonia-lyase activity"/>
    <property type="evidence" value="ECO:0007669"/>
    <property type="project" value="TreeGrafter"/>
</dbReference>
<sequence length="373" mass="42457">MKDNWFKIKNEQDLDTPSLLIFKEKVLHNIQEMLHIVGMPDRLMPHVKTYKMVEIVQMQLASGITKFKASTIAEAEMTAMAGGKFVLIAHQLVGNKINRLFHLQKKYPEVHFASLVDCRVVAEAINATFAKENSCAYVFIDVNNAMDRSGLEVNEELLAFYQDLVYSKKYPHLICEGLHVYDGNFRQSDFEERKNEINKAFEPVNQIIEKIQAMGLPTPMVVCGGTPAFTVHALRPQVYCSPGTCLISDWGYSDSLPEQAFEWAGVLMTRVISKPKQGYITLDLGHKAVASENPLTKRVKFLNLADYQFVSQSEEHLVLEVKDWESISIGQILYGIPYHICPTINLYNEVYVVEHQEVVGTWQVIARNRKITL</sequence>
<organism evidence="4 5">
    <name type="scientific">Thermoflexibacter ruber</name>
    <dbReference type="NCBI Taxonomy" id="1003"/>
    <lineage>
        <taxon>Bacteria</taxon>
        <taxon>Pseudomonadati</taxon>
        <taxon>Bacteroidota</taxon>
        <taxon>Cytophagia</taxon>
        <taxon>Cytophagales</taxon>
        <taxon>Thermoflexibacteraceae</taxon>
        <taxon>Thermoflexibacter</taxon>
    </lineage>
</organism>
<dbReference type="InterPro" id="IPR042208">
    <property type="entry name" value="D-ser_dehydrat-like_sf"/>
</dbReference>
<evidence type="ECO:0000313" key="5">
    <source>
        <dbReference type="Proteomes" id="UP000199513"/>
    </source>
</evidence>
<dbReference type="InterPro" id="IPR001608">
    <property type="entry name" value="Ala_racemase_N"/>
</dbReference>
<dbReference type="Pfam" id="PF14031">
    <property type="entry name" value="D-ser_dehydrat"/>
    <property type="match status" value="1"/>
</dbReference>
<accession>A0A1I2IIJ6</accession>
<dbReference type="AlphaFoldDB" id="A0A1I2IIJ6"/>
<dbReference type="Gene3D" id="2.40.37.20">
    <property type="entry name" value="D-serine dehydratase-like domain"/>
    <property type="match status" value="1"/>
</dbReference>
<dbReference type="OrthoDB" id="9788869at2"/>
<keyword evidence="5" id="KW-1185">Reference proteome</keyword>
<feature type="domain" description="D-serine dehydratase-like" evidence="3">
    <location>
        <begin position="264"/>
        <end position="354"/>
    </location>
</feature>
<reference evidence="4 5" key="1">
    <citation type="submission" date="2016-10" db="EMBL/GenBank/DDBJ databases">
        <authorList>
            <person name="de Groot N.N."/>
        </authorList>
    </citation>
    <scope>NUCLEOTIDE SEQUENCE [LARGE SCALE GENOMIC DNA]</scope>
    <source>
        <strain>GEY</strain>
        <strain evidence="5">DSM 9560</strain>
    </source>
</reference>
<dbReference type="EMBL" id="FONY01000032">
    <property type="protein sequence ID" value="SFF41483.1"/>
    <property type="molecule type" value="Genomic_DNA"/>
</dbReference>
<dbReference type="InterPro" id="IPR051466">
    <property type="entry name" value="D-amino_acid_metab_enzyme"/>
</dbReference>
<evidence type="ECO:0000256" key="1">
    <source>
        <dbReference type="ARBA" id="ARBA00005323"/>
    </source>
</evidence>
<dbReference type="CDD" id="cd06821">
    <property type="entry name" value="PLPDE_III_D-TA"/>
    <property type="match status" value="1"/>
</dbReference>